<feature type="compositionally biased region" description="Basic and acidic residues" evidence="1">
    <location>
        <begin position="157"/>
        <end position="180"/>
    </location>
</feature>
<dbReference type="KEGG" id="smt:Smal_2483"/>
<evidence type="ECO:0000256" key="1">
    <source>
        <dbReference type="SAM" id="MobiDB-lite"/>
    </source>
</evidence>
<gene>
    <name evidence="2" type="ordered locus">Smal_2483</name>
</gene>
<dbReference type="AlphaFoldDB" id="B4SNF9"/>
<reference evidence="2 3" key="1">
    <citation type="submission" date="2008-06" db="EMBL/GenBank/DDBJ databases">
        <title>Complete sequence of Stenotrophomonas maltophilia R551-3.</title>
        <authorList>
            <consortium name="US DOE Joint Genome Institute"/>
            <person name="Lucas S."/>
            <person name="Copeland A."/>
            <person name="Lapidus A."/>
            <person name="Glavina del Rio T."/>
            <person name="Dalin E."/>
            <person name="Tice H."/>
            <person name="Pitluck S."/>
            <person name="Chain P."/>
            <person name="Malfatti S."/>
            <person name="Shin M."/>
            <person name="Vergez L."/>
            <person name="Lang D."/>
            <person name="Schmutz J."/>
            <person name="Larimer F."/>
            <person name="Land M."/>
            <person name="Hauser L."/>
            <person name="Kyrpides N."/>
            <person name="Mikhailova N."/>
            <person name="Taghavi S."/>
            <person name="Monchy S."/>
            <person name="Newman L."/>
            <person name="Vangronsveld J."/>
            <person name="van der Lelie D."/>
            <person name="Richardson P."/>
        </authorList>
    </citation>
    <scope>NUCLEOTIDE SEQUENCE [LARGE SCALE GENOMIC DNA]</scope>
    <source>
        <strain evidence="2 3">R551-3</strain>
    </source>
</reference>
<organism evidence="2 3">
    <name type="scientific">Stenotrophomonas maltophilia (strain R551-3)</name>
    <dbReference type="NCBI Taxonomy" id="391008"/>
    <lineage>
        <taxon>Bacteria</taxon>
        <taxon>Pseudomonadati</taxon>
        <taxon>Pseudomonadota</taxon>
        <taxon>Gammaproteobacteria</taxon>
        <taxon>Lysobacterales</taxon>
        <taxon>Lysobacteraceae</taxon>
        <taxon>Stenotrophomonas</taxon>
        <taxon>Stenotrophomonas maltophilia group</taxon>
    </lineage>
</organism>
<accession>B4SNF9</accession>
<evidence type="ECO:0000313" key="3">
    <source>
        <dbReference type="Proteomes" id="UP000001867"/>
    </source>
</evidence>
<dbReference type="HOGENOM" id="CLU_114122_0_0_6"/>
<feature type="region of interest" description="Disordered" evidence="1">
    <location>
        <begin position="128"/>
        <end position="196"/>
    </location>
</feature>
<dbReference type="EMBL" id="CP001111">
    <property type="protein sequence ID" value="ACF52184.1"/>
    <property type="molecule type" value="Genomic_DNA"/>
</dbReference>
<feature type="compositionally biased region" description="Basic residues" evidence="1">
    <location>
        <begin position="184"/>
        <end position="196"/>
    </location>
</feature>
<name>B4SNF9_STRM5</name>
<dbReference type="Proteomes" id="UP000001867">
    <property type="component" value="Chromosome"/>
</dbReference>
<protein>
    <submittedName>
        <fullName evidence="2">Uncharacterized protein</fullName>
    </submittedName>
</protein>
<sequence length="196" mass="22393">MCESERFSLTIDRIAAVETSSRILPDMLPSHGYQGFRAAPIPSGWVQMGESWVLWWSGRQIANIRRGKDGAVRVRLDARKMWQVKEARAASLAQGKRYAERWCAVRLYPELRLRAAVARLLDTKPVEPLEPLPGLPPTREQQQQARRLAEAGAAELARIKEALEPRRPPKETKPRARDPMKAWVRARRGQLSRSRI</sequence>
<proteinExistence type="predicted"/>
<feature type="compositionally biased region" description="Low complexity" evidence="1">
    <location>
        <begin position="137"/>
        <end position="156"/>
    </location>
</feature>
<evidence type="ECO:0000313" key="2">
    <source>
        <dbReference type="EMBL" id="ACF52184.1"/>
    </source>
</evidence>